<accession>A0ABD6BCA6</accession>
<dbReference type="EMBL" id="JBHUDI010000001">
    <property type="protein sequence ID" value="MFD1562400.1"/>
    <property type="molecule type" value="Genomic_DNA"/>
</dbReference>
<dbReference type="AlphaFoldDB" id="A0ABD6BCA6"/>
<evidence type="ECO:0000313" key="2">
    <source>
        <dbReference type="EMBL" id="MFD1562400.1"/>
    </source>
</evidence>
<evidence type="ECO:0000313" key="3">
    <source>
        <dbReference type="Proteomes" id="UP001597076"/>
    </source>
</evidence>
<feature type="domain" description="DUF7129" evidence="1">
    <location>
        <begin position="10"/>
        <end position="47"/>
    </location>
</feature>
<keyword evidence="3" id="KW-1185">Reference proteome</keyword>
<dbReference type="Pfam" id="PF23455">
    <property type="entry name" value="DUF7129"/>
    <property type="match status" value="1"/>
</dbReference>
<comment type="caution">
    <text evidence="2">The sequence shown here is derived from an EMBL/GenBank/DDBJ whole genome shotgun (WGS) entry which is preliminary data.</text>
</comment>
<dbReference type="InterPro" id="IPR055553">
    <property type="entry name" value="DUF7129"/>
</dbReference>
<dbReference type="RefSeq" id="WP_390283977.1">
    <property type="nucleotide sequence ID" value="NZ_JBHUDI010000001.1"/>
</dbReference>
<organism evidence="2 3">
    <name type="scientific">Haloarchaeobius amylolyticus</name>
    <dbReference type="NCBI Taxonomy" id="1198296"/>
    <lineage>
        <taxon>Archaea</taxon>
        <taxon>Methanobacteriati</taxon>
        <taxon>Methanobacteriota</taxon>
        <taxon>Stenosarchaea group</taxon>
        <taxon>Halobacteria</taxon>
        <taxon>Halobacteriales</taxon>
        <taxon>Halorubellaceae</taxon>
        <taxon>Haloarchaeobius</taxon>
    </lineage>
</organism>
<reference evidence="2 3" key="1">
    <citation type="journal article" date="2019" name="Int. J. Syst. Evol. Microbiol.">
        <title>The Global Catalogue of Microorganisms (GCM) 10K type strain sequencing project: providing services to taxonomists for standard genome sequencing and annotation.</title>
        <authorList>
            <consortium name="The Broad Institute Genomics Platform"/>
            <consortium name="The Broad Institute Genome Sequencing Center for Infectious Disease"/>
            <person name="Wu L."/>
            <person name="Ma J."/>
        </authorList>
    </citation>
    <scope>NUCLEOTIDE SEQUENCE [LARGE SCALE GENOMIC DNA]</scope>
    <source>
        <strain evidence="2 3">CGMCC 1.12230</strain>
    </source>
</reference>
<protein>
    <submittedName>
        <fullName evidence="2">Rubrerythrin-like domain-containing protein</fullName>
    </submittedName>
</protein>
<evidence type="ECO:0000259" key="1">
    <source>
        <dbReference type="Pfam" id="PF23455"/>
    </source>
</evidence>
<sequence>MYDLTGSPDATSTYECLVCGEIITADTRAEKCTRCGRANTLQNRALSLE</sequence>
<gene>
    <name evidence="2" type="ORF">ACFR99_02290</name>
</gene>
<proteinExistence type="predicted"/>
<dbReference type="SUPFAM" id="SSF57802">
    <property type="entry name" value="Rubredoxin-like"/>
    <property type="match status" value="1"/>
</dbReference>
<dbReference type="NCBIfam" id="NF033497">
    <property type="entry name" value="rubre_like_arch"/>
    <property type="match status" value="1"/>
</dbReference>
<dbReference type="Proteomes" id="UP001597076">
    <property type="component" value="Unassembled WGS sequence"/>
</dbReference>
<name>A0ABD6BCA6_9EURY</name>